<feature type="signal peptide" evidence="8">
    <location>
        <begin position="1"/>
        <end position="22"/>
    </location>
</feature>
<dbReference type="PRINTS" id="PR00738">
    <property type="entry name" value="GLHYDRLASE20"/>
</dbReference>
<gene>
    <name evidence="12" type="ORF">ACFPN2_20210</name>
</gene>
<dbReference type="PANTHER" id="PTHR22600">
    <property type="entry name" value="BETA-HEXOSAMINIDASE"/>
    <property type="match status" value="1"/>
</dbReference>
<evidence type="ECO:0000256" key="3">
    <source>
        <dbReference type="ARBA" id="ARBA00012663"/>
    </source>
</evidence>
<feature type="domain" description="Glycoside hydrolase family 20 catalytic" evidence="9">
    <location>
        <begin position="164"/>
        <end position="477"/>
    </location>
</feature>
<dbReference type="SUPFAM" id="SSF51445">
    <property type="entry name" value="(Trans)glycosidases"/>
    <property type="match status" value="1"/>
</dbReference>
<dbReference type="Proteomes" id="UP001595904">
    <property type="component" value="Unassembled WGS sequence"/>
</dbReference>
<evidence type="ECO:0000256" key="5">
    <source>
        <dbReference type="ARBA" id="ARBA00023295"/>
    </source>
</evidence>
<comment type="similarity">
    <text evidence="2">Belongs to the glycosyl hydrolase 20 family.</text>
</comment>
<dbReference type="EMBL" id="JBHSDU010000003">
    <property type="protein sequence ID" value="MFC4311435.1"/>
    <property type="molecule type" value="Genomic_DNA"/>
</dbReference>
<feature type="domain" description="Beta-hexosaminidase bacterial type N-terminal" evidence="10">
    <location>
        <begin position="29"/>
        <end position="159"/>
    </location>
</feature>
<comment type="catalytic activity">
    <reaction evidence="1">
        <text>Hydrolysis of terminal non-reducing N-acetyl-D-hexosamine residues in N-acetyl-beta-D-hexosaminides.</text>
        <dbReference type="EC" id="3.2.1.52"/>
    </reaction>
</comment>
<evidence type="ECO:0000256" key="2">
    <source>
        <dbReference type="ARBA" id="ARBA00006285"/>
    </source>
</evidence>
<keyword evidence="5" id="KW-0326">Glycosidase</keyword>
<feature type="domain" description="GH29D-like beta-sandwich" evidence="11">
    <location>
        <begin position="520"/>
        <end position="578"/>
    </location>
</feature>
<dbReference type="Pfam" id="PF13290">
    <property type="entry name" value="CHB_HEX_C_1"/>
    <property type="match status" value="1"/>
</dbReference>
<comment type="caution">
    <text evidence="12">The sequence shown here is derived from an EMBL/GenBank/DDBJ whole genome shotgun (WGS) entry which is preliminary data.</text>
</comment>
<evidence type="ECO:0000256" key="7">
    <source>
        <dbReference type="ARBA" id="ARBA00033000"/>
    </source>
</evidence>
<reference evidence="13" key="1">
    <citation type="journal article" date="2019" name="Int. J. Syst. Evol. Microbiol.">
        <title>The Global Catalogue of Microorganisms (GCM) 10K type strain sequencing project: providing services to taxonomists for standard genome sequencing and annotation.</title>
        <authorList>
            <consortium name="The Broad Institute Genomics Platform"/>
            <consortium name="The Broad Institute Genome Sequencing Center for Infectious Disease"/>
            <person name="Wu L."/>
            <person name="Ma J."/>
        </authorList>
    </citation>
    <scope>NUCLEOTIDE SEQUENCE [LARGE SCALE GENOMIC DNA]</scope>
    <source>
        <strain evidence="13">CGMCC 1.10759</strain>
    </source>
</reference>
<evidence type="ECO:0000259" key="11">
    <source>
        <dbReference type="Pfam" id="PF13290"/>
    </source>
</evidence>
<evidence type="ECO:0000256" key="6">
    <source>
        <dbReference type="ARBA" id="ARBA00030512"/>
    </source>
</evidence>
<evidence type="ECO:0000313" key="12">
    <source>
        <dbReference type="EMBL" id="MFC4311435.1"/>
    </source>
</evidence>
<keyword evidence="13" id="KW-1185">Reference proteome</keyword>
<dbReference type="InterPro" id="IPR015883">
    <property type="entry name" value="Glyco_hydro_20_cat"/>
</dbReference>
<dbReference type="InterPro" id="IPR059177">
    <property type="entry name" value="GH29D-like_dom"/>
</dbReference>
<keyword evidence="8" id="KW-0732">Signal</keyword>
<name>A0ABV8SW76_9GAMM</name>
<evidence type="ECO:0000313" key="13">
    <source>
        <dbReference type="Proteomes" id="UP001595904"/>
    </source>
</evidence>
<dbReference type="Gene3D" id="3.30.379.10">
    <property type="entry name" value="Chitobiase/beta-hexosaminidase domain 2-like"/>
    <property type="match status" value="1"/>
</dbReference>
<dbReference type="Pfam" id="PF00728">
    <property type="entry name" value="Glyco_hydro_20"/>
    <property type="match status" value="1"/>
</dbReference>
<evidence type="ECO:0000259" key="10">
    <source>
        <dbReference type="Pfam" id="PF02838"/>
    </source>
</evidence>
<dbReference type="InterPro" id="IPR029018">
    <property type="entry name" value="Hex-like_dom2"/>
</dbReference>
<dbReference type="PANTHER" id="PTHR22600:SF57">
    <property type="entry name" value="BETA-N-ACETYLHEXOSAMINIDASE"/>
    <property type="match status" value="1"/>
</dbReference>
<dbReference type="RefSeq" id="WP_380599777.1">
    <property type="nucleotide sequence ID" value="NZ_JBHSDU010000003.1"/>
</dbReference>
<accession>A0ABV8SW76</accession>
<evidence type="ECO:0000259" key="9">
    <source>
        <dbReference type="Pfam" id="PF00728"/>
    </source>
</evidence>
<dbReference type="InterPro" id="IPR025705">
    <property type="entry name" value="Beta_hexosaminidase_sua/sub"/>
</dbReference>
<evidence type="ECO:0000256" key="4">
    <source>
        <dbReference type="ARBA" id="ARBA00022801"/>
    </source>
</evidence>
<feature type="chain" id="PRO_5046163343" description="beta-N-acetylhexosaminidase" evidence="8">
    <location>
        <begin position="23"/>
        <end position="592"/>
    </location>
</feature>
<protein>
    <recommendedName>
        <fullName evidence="3">beta-N-acetylhexosaminidase</fullName>
        <ecNumber evidence="3">3.2.1.52</ecNumber>
    </recommendedName>
    <alternativeName>
        <fullName evidence="6">Beta-N-acetylhexosaminidase</fullName>
    </alternativeName>
    <alternativeName>
        <fullName evidence="7">N-acetyl-beta-glucosaminidase</fullName>
    </alternativeName>
</protein>
<evidence type="ECO:0000256" key="1">
    <source>
        <dbReference type="ARBA" id="ARBA00001231"/>
    </source>
</evidence>
<dbReference type="Pfam" id="PF02838">
    <property type="entry name" value="Glyco_hydro_20b"/>
    <property type="match status" value="1"/>
</dbReference>
<keyword evidence="4" id="KW-0378">Hydrolase</keyword>
<dbReference type="InterPro" id="IPR017853">
    <property type="entry name" value="GH"/>
</dbReference>
<proteinExistence type="inferred from homology"/>
<dbReference type="SUPFAM" id="SSF55545">
    <property type="entry name" value="beta-N-acetylhexosaminidase-like domain"/>
    <property type="match status" value="1"/>
</dbReference>
<dbReference type="Gene3D" id="3.20.20.80">
    <property type="entry name" value="Glycosidases"/>
    <property type="match status" value="1"/>
</dbReference>
<organism evidence="12 13">
    <name type="scientific">Steroidobacter flavus</name>
    <dbReference type="NCBI Taxonomy" id="1842136"/>
    <lineage>
        <taxon>Bacteria</taxon>
        <taxon>Pseudomonadati</taxon>
        <taxon>Pseudomonadota</taxon>
        <taxon>Gammaproteobacteria</taxon>
        <taxon>Steroidobacterales</taxon>
        <taxon>Steroidobacteraceae</taxon>
        <taxon>Steroidobacter</taxon>
    </lineage>
</organism>
<evidence type="ECO:0000256" key="8">
    <source>
        <dbReference type="SAM" id="SignalP"/>
    </source>
</evidence>
<dbReference type="EC" id="3.2.1.52" evidence="3"/>
<dbReference type="InterPro" id="IPR015882">
    <property type="entry name" value="HEX_bac_N"/>
</dbReference>
<dbReference type="CDD" id="cd06563">
    <property type="entry name" value="GH20_chitobiase-like"/>
    <property type="match status" value="1"/>
</dbReference>
<sequence length="592" mass="64075">MTIRRRAAAVTLLLCLAAGALAAERPADISLVPWPASVEPQGGSLTLDSQTQVVYDGDARVRAVAHYFGELVERTRGLRPVIVQGSAQGAPKRSVVFSLGGPAGAAPEAYVLDVSSKVALVSAADPRGLFNGAVTLWQLASLQSTVVPEVRIPGIRISDEPRLRWRGLLLDSASQYQSVAFIKRYIDFMALHKLNVLHWHLVDDQAWRLQIPKYPKLTGGQSSYSADDVREIVEHAAARNVMVVPGLEMPGHATAAVTAYPALRASDSPVAGSNLYNIEDETFVFFDAVFAQVASLFPADYIHIGAGDVSKDQWKQSSSVQARMRELGIVNEVRLQRYFFERISELSKKHKRRIVGWDSIFGGGVPADSVIMTARGLDGALGPVASGFDVVVSSASQLSFNRPQSAALNERAKSGEILSLGDVYRFDPAPAALSAQDRSRLIGVQGNVWTSTDGNEEAIELMTFPRAAALAEIGWTPSAQLRWPDFQPRMVAMLGRYSRLGVRFSDAAFRAMAFKRGESGGRVSVELAKQVPLGEIRYTINGTEPTAKSQVYTDVFDVPRATVIKAAVFYNGEPLSRTTAIDVNSDIAGGSM</sequence>